<protein>
    <submittedName>
        <fullName evidence="1">Uncharacterized protein</fullName>
    </submittedName>
</protein>
<evidence type="ECO:0000313" key="3">
    <source>
        <dbReference type="Proteomes" id="UP000247702"/>
    </source>
</evidence>
<dbReference type="Proteomes" id="UP000247702">
    <property type="component" value="Unassembled WGS sequence"/>
</dbReference>
<reference evidence="1 3" key="1">
    <citation type="submission" date="2017-11" db="EMBL/GenBank/DDBJ databases">
        <title>The genome of Rhizophagus clarus HR1 reveals common genetic basis of auxotrophy among arbuscular mycorrhizal fungi.</title>
        <authorList>
            <person name="Kobayashi Y."/>
        </authorList>
    </citation>
    <scope>NUCLEOTIDE SEQUENCE [LARGE SCALE GENOMIC DNA]</scope>
    <source>
        <strain evidence="1 3">HR1</strain>
    </source>
</reference>
<proteinExistence type="predicted"/>
<evidence type="ECO:0000313" key="1">
    <source>
        <dbReference type="EMBL" id="GBB96326.1"/>
    </source>
</evidence>
<name>A0A2Z6RWD4_9GLOM</name>
<dbReference type="Proteomes" id="UP000615446">
    <property type="component" value="Unassembled WGS sequence"/>
</dbReference>
<accession>A0A2Z6RWD4</accession>
<keyword evidence="3" id="KW-1185">Reference proteome</keyword>
<comment type="caution">
    <text evidence="1">The sequence shown here is derived from an EMBL/GenBank/DDBJ whole genome shotgun (WGS) entry which is preliminary data.</text>
</comment>
<dbReference type="EMBL" id="BLAL01000211">
    <property type="protein sequence ID" value="GES92087.1"/>
    <property type="molecule type" value="Genomic_DNA"/>
</dbReference>
<dbReference type="EMBL" id="BEXD01001921">
    <property type="protein sequence ID" value="GBB96326.1"/>
    <property type="molecule type" value="Genomic_DNA"/>
</dbReference>
<organism evidence="1 3">
    <name type="scientific">Rhizophagus clarus</name>
    <dbReference type="NCBI Taxonomy" id="94130"/>
    <lineage>
        <taxon>Eukaryota</taxon>
        <taxon>Fungi</taxon>
        <taxon>Fungi incertae sedis</taxon>
        <taxon>Mucoromycota</taxon>
        <taxon>Glomeromycotina</taxon>
        <taxon>Glomeromycetes</taxon>
        <taxon>Glomerales</taxon>
        <taxon>Glomeraceae</taxon>
        <taxon>Rhizophagus</taxon>
    </lineage>
</organism>
<evidence type="ECO:0000313" key="2">
    <source>
        <dbReference type="EMBL" id="GES92087.1"/>
    </source>
</evidence>
<sequence>MNNFDFANDRFSLLKDRILEGSTKLREILIIKDYNSLYPFFKRQPYFCRSISYNYFCSKKTYETLTTLFCRNSTTYEIKDSIKERIQYINVIHNIKGSLTITLYNNNTDKGKIVIFNIEDILEEIETVFDKIINIDSKLIFANHLIQVNSDLEKGLVFKSCEGCHLGRNNLGILSTRGWKPSCAIIGATTEDIRISATGQCFKHPENKNYLQPDISGNFIKEIWKMKNDIINNNLNTTKYEIKKHVSKTKTQTSSKDS</sequence>
<dbReference type="AlphaFoldDB" id="A0A2Z6RWD4"/>
<reference evidence="2" key="2">
    <citation type="submission" date="2019-10" db="EMBL/GenBank/DDBJ databases">
        <title>Conservation and host-specific expression of non-tandemly repeated heterogenous ribosome RNA gene in arbuscular mycorrhizal fungi.</title>
        <authorList>
            <person name="Maeda T."/>
            <person name="Kobayashi Y."/>
            <person name="Nakagawa T."/>
            <person name="Ezawa T."/>
            <person name="Yamaguchi K."/>
            <person name="Bino T."/>
            <person name="Nishimoto Y."/>
            <person name="Shigenobu S."/>
            <person name="Kawaguchi M."/>
        </authorList>
    </citation>
    <scope>NUCLEOTIDE SEQUENCE</scope>
    <source>
        <strain evidence="2">HR1</strain>
    </source>
</reference>
<gene>
    <name evidence="2" type="ORF">RCL2_001888600</name>
    <name evidence="1" type="ORF">RclHR1_27270002</name>
</gene>